<evidence type="ECO:0000259" key="11">
    <source>
        <dbReference type="Pfam" id="PF13813"/>
    </source>
</evidence>
<dbReference type="KEGG" id="zju:107434310"/>
<dbReference type="InParanoid" id="A0A6P4ARE6"/>
<dbReference type="Proteomes" id="UP001652623">
    <property type="component" value="Chromosome 1"/>
</dbReference>
<dbReference type="PANTHER" id="PTHR31595:SF57">
    <property type="entry name" value="OS04G0481900 PROTEIN"/>
    <property type="match status" value="1"/>
</dbReference>
<evidence type="ECO:0000256" key="10">
    <source>
        <dbReference type="SAM" id="Phobius"/>
    </source>
</evidence>
<evidence type="ECO:0000256" key="4">
    <source>
        <dbReference type="ARBA" id="ARBA00022679"/>
    </source>
</evidence>
<keyword evidence="5 10" id="KW-0812">Transmembrane</keyword>
<evidence type="ECO:0000256" key="9">
    <source>
        <dbReference type="ARBA" id="ARBA00023315"/>
    </source>
</evidence>
<feature type="transmembrane region" description="Helical" evidence="10">
    <location>
        <begin position="13"/>
        <end position="30"/>
    </location>
</feature>
<comment type="pathway">
    <text evidence="2">Secondary metabolite biosynthesis.</text>
</comment>
<gene>
    <name evidence="13" type="primary">LOC107434310</name>
</gene>
<evidence type="ECO:0000256" key="3">
    <source>
        <dbReference type="ARBA" id="ARBA00007282"/>
    </source>
</evidence>
<evidence type="ECO:0000313" key="13">
    <source>
        <dbReference type="RefSeq" id="XP_015901249.2"/>
    </source>
</evidence>
<accession>A0A6P4ARE6</accession>
<name>A0A6P4ARE6_ZIZJJ</name>
<feature type="transmembrane region" description="Helical" evidence="10">
    <location>
        <begin position="292"/>
        <end position="312"/>
    </location>
</feature>
<keyword evidence="4" id="KW-0808">Transferase</keyword>
<evidence type="ECO:0000256" key="1">
    <source>
        <dbReference type="ARBA" id="ARBA00004141"/>
    </source>
</evidence>
<protein>
    <submittedName>
        <fullName evidence="13">Probable long-chain-alcohol O-fatty-acyltransferase 1</fullName>
    </submittedName>
</protein>
<dbReference type="GeneID" id="107434310"/>
<sequence>MEIKKSKEDEFKIFIKVWLSIFASLSYCYFIASKLPKGKLRLISLLPVFFLFTILPLYLSTVLPTGVTAFFITWLCSFKLLLFCFDLGPLSSDYPPKSFFYFLSISCLPIKISNSQKPPKLPLNWATKALILSLSVGLHDYTKQLRPNIVLGLYCCLLYFFLDIVLGTCNAVVRPVLGMELQSPSDEPYFSTSLQDFWGRRWNLMVTNALRDTVYKPTRIALDPLLGSNWAPLAAVLAAFTVSGLMHELMYYYVIRVPPTWEVTCFFVLHGVCLVVEFGLKKALFGKLRLPGVVSGALTLAFVVSTAFWLFFPPLLRNGTDSRAIEECKMLVGFVKQFFNWSKTTVKL</sequence>
<organism evidence="12 13">
    <name type="scientific">Ziziphus jujuba</name>
    <name type="common">Chinese jujube</name>
    <name type="synonym">Ziziphus sativa</name>
    <dbReference type="NCBI Taxonomy" id="326968"/>
    <lineage>
        <taxon>Eukaryota</taxon>
        <taxon>Viridiplantae</taxon>
        <taxon>Streptophyta</taxon>
        <taxon>Embryophyta</taxon>
        <taxon>Tracheophyta</taxon>
        <taxon>Spermatophyta</taxon>
        <taxon>Magnoliopsida</taxon>
        <taxon>eudicotyledons</taxon>
        <taxon>Gunneridae</taxon>
        <taxon>Pentapetalae</taxon>
        <taxon>rosids</taxon>
        <taxon>fabids</taxon>
        <taxon>Rosales</taxon>
        <taxon>Rhamnaceae</taxon>
        <taxon>Paliureae</taxon>
        <taxon>Ziziphus</taxon>
    </lineage>
</organism>
<dbReference type="PIRSF" id="PIRSF037006">
    <property type="entry name" value="Wax_synthase"/>
    <property type="match status" value="1"/>
</dbReference>
<dbReference type="InterPro" id="IPR032805">
    <property type="entry name" value="Wax_synthase_dom"/>
</dbReference>
<reference evidence="12" key="1">
    <citation type="submission" date="2025-05" db="UniProtKB">
        <authorList>
            <consortium name="RefSeq"/>
        </authorList>
    </citation>
    <scope>NUCLEOTIDE SEQUENCE [LARGE SCALE GENOMIC DNA]</scope>
</reference>
<reference evidence="13" key="2">
    <citation type="submission" date="2025-08" db="UniProtKB">
        <authorList>
            <consortium name="RefSeq"/>
        </authorList>
    </citation>
    <scope>IDENTIFICATION</scope>
    <source>
        <tissue evidence="13">Seedling</tissue>
    </source>
</reference>
<evidence type="ECO:0000256" key="5">
    <source>
        <dbReference type="ARBA" id="ARBA00022692"/>
    </source>
</evidence>
<evidence type="ECO:0000256" key="8">
    <source>
        <dbReference type="ARBA" id="ARBA00023136"/>
    </source>
</evidence>
<evidence type="ECO:0000256" key="7">
    <source>
        <dbReference type="ARBA" id="ARBA00023098"/>
    </source>
</evidence>
<comment type="subcellular location">
    <subcellularLocation>
        <location evidence="1">Membrane</location>
        <topology evidence="1">Multi-pass membrane protein</topology>
    </subcellularLocation>
</comment>
<dbReference type="InterPro" id="IPR017088">
    <property type="entry name" value="Wax_synthase_Magnoliopsida"/>
</dbReference>
<dbReference type="RefSeq" id="XP_015901249.2">
    <property type="nucleotide sequence ID" value="XM_016045763.4"/>
</dbReference>
<dbReference type="PANTHER" id="PTHR31595">
    <property type="entry name" value="LONG-CHAIN-ALCOHOL O-FATTY-ACYLTRANSFERASE 3-RELATED"/>
    <property type="match status" value="1"/>
</dbReference>
<evidence type="ECO:0000313" key="12">
    <source>
        <dbReference type="Proteomes" id="UP001652623"/>
    </source>
</evidence>
<dbReference type="InterPro" id="IPR044851">
    <property type="entry name" value="Wax_synthase"/>
</dbReference>
<evidence type="ECO:0000256" key="2">
    <source>
        <dbReference type="ARBA" id="ARBA00005179"/>
    </source>
</evidence>
<dbReference type="Pfam" id="PF13813">
    <property type="entry name" value="MBOAT_2"/>
    <property type="match status" value="1"/>
</dbReference>
<keyword evidence="8 10" id="KW-0472">Membrane</keyword>
<comment type="similarity">
    <text evidence="3">Belongs to the wax synthase family.</text>
</comment>
<feature type="transmembrane region" description="Helical" evidence="10">
    <location>
        <begin position="260"/>
        <end position="280"/>
    </location>
</feature>
<evidence type="ECO:0000256" key="6">
    <source>
        <dbReference type="ARBA" id="ARBA00022989"/>
    </source>
</evidence>
<dbReference type="GO" id="GO:0006629">
    <property type="term" value="P:lipid metabolic process"/>
    <property type="evidence" value="ECO:0007669"/>
    <property type="project" value="UniProtKB-KW"/>
</dbReference>
<keyword evidence="12" id="KW-1185">Reference proteome</keyword>
<keyword evidence="7" id="KW-0443">Lipid metabolism</keyword>
<dbReference type="GO" id="GO:0016020">
    <property type="term" value="C:membrane"/>
    <property type="evidence" value="ECO:0007669"/>
    <property type="project" value="UniProtKB-SubCell"/>
</dbReference>
<keyword evidence="6 10" id="KW-1133">Transmembrane helix</keyword>
<dbReference type="GO" id="GO:0008374">
    <property type="term" value="F:O-acyltransferase activity"/>
    <property type="evidence" value="ECO:0007669"/>
    <property type="project" value="InterPro"/>
</dbReference>
<feature type="domain" description="Wax synthase" evidence="11">
    <location>
        <begin position="186"/>
        <end position="268"/>
    </location>
</feature>
<feature type="transmembrane region" description="Helical" evidence="10">
    <location>
        <begin position="230"/>
        <end position="254"/>
    </location>
</feature>
<feature type="transmembrane region" description="Helical" evidence="10">
    <location>
        <begin position="151"/>
        <end position="173"/>
    </location>
</feature>
<proteinExistence type="inferred from homology"/>
<feature type="transmembrane region" description="Helical" evidence="10">
    <location>
        <begin position="67"/>
        <end position="88"/>
    </location>
</feature>
<keyword evidence="9" id="KW-0012">Acyltransferase</keyword>
<dbReference type="AlphaFoldDB" id="A0A6P4ARE6"/>
<feature type="transmembrane region" description="Helical" evidence="10">
    <location>
        <begin position="42"/>
        <end position="61"/>
    </location>
</feature>